<sequence length="251" mass="27610">MRTRSSSSRTRAIHPHRVLVSDGALLIIIPADALIFIADARHSSSSRARHRCTAHHLLIGTQLIYHLSLVIRHSCAAGRPGPRSPIFYPPSAAASSSFKTGGSLPSPAVRPRRCAPPYRLSTSIHPRFLILIRTKLFPVPHTSHLIFFPARKNFNIALQPSRQGDKAGSTEIALSRLRGKFLRISPPNLDSLSDITLNGDFSVETVNCQGHVPLRDCPVFTSQILIDHPGCIRCLINGAHLPLHFRFSNAI</sequence>
<proteinExistence type="predicted"/>
<comment type="caution">
    <text evidence="1">The sequence shown here is derived from an EMBL/GenBank/DDBJ whole genome shotgun (WGS) entry which is preliminary data.</text>
</comment>
<dbReference type="Proteomes" id="UP001362999">
    <property type="component" value="Unassembled WGS sequence"/>
</dbReference>
<name>A0AAW0B482_9AGAR</name>
<dbReference type="AlphaFoldDB" id="A0AAW0B482"/>
<keyword evidence="2" id="KW-1185">Reference proteome</keyword>
<evidence type="ECO:0000313" key="1">
    <source>
        <dbReference type="EMBL" id="KAK7019617.1"/>
    </source>
</evidence>
<accession>A0AAW0B482</accession>
<organism evidence="1 2">
    <name type="scientific">Favolaschia claudopus</name>
    <dbReference type="NCBI Taxonomy" id="2862362"/>
    <lineage>
        <taxon>Eukaryota</taxon>
        <taxon>Fungi</taxon>
        <taxon>Dikarya</taxon>
        <taxon>Basidiomycota</taxon>
        <taxon>Agaricomycotina</taxon>
        <taxon>Agaricomycetes</taxon>
        <taxon>Agaricomycetidae</taxon>
        <taxon>Agaricales</taxon>
        <taxon>Marasmiineae</taxon>
        <taxon>Mycenaceae</taxon>
        <taxon>Favolaschia</taxon>
    </lineage>
</organism>
<dbReference type="EMBL" id="JAWWNJ010000043">
    <property type="protein sequence ID" value="KAK7019617.1"/>
    <property type="molecule type" value="Genomic_DNA"/>
</dbReference>
<evidence type="ECO:0000313" key="2">
    <source>
        <dbReference type="Proteomes" id="UP001362999"/>
    </source>
</evidence>
<reference evidence="1 2" key="1">
    <citation type="journal article" date="2024" name="J Genomics">
        <title>Draft genome sequencing and assembly of Favolaschia claudopus CIRM-BRFM 2984 isolated from oak limbs.</title>
        <authorList>
            <person name="Navarro D."/>
            <person name="Drula E."/>
            <person name="Chaduli D."/>
            <person name="Cazenave R."/>
            <person name="Ahrendt S."/>
            <person name="Wang J."/>
            <person name="Lipzen A."/>
            <person name="Daum C."/>
            <person name="Barry K."/>
            <person name="Grigoriev I.V."/>
            <person name="Favel A."/>
            <person name="Rosso M.N."/>
            <person name="Martin F."/>
        </authorList>
    </citation>
    <scope>NUCLEOTIDE SEQUENCE [LARGE SCALE GENOMIC DNA]</scope>
    <source>
        <strain evidence="1 2">CIRM-BRFM 2984</strain>
    </source>
</reference>
<protein>
    <submittedName>
        <fullName evidence="1">Uncharacterized protein</fullName>
    </submittedName>
</protein>
<gene>
    <name evidence="1" type="ORF">R3P38DRAFT_3199277</name>
</gene>